<organism evidence="2 3">
    <name type="scientific">Ceriporiopsis subvermispora (strain B)</name>
    <name type="common">White-rot fungus</name>
    <name type="synonym">Gelatoporia subvermispora</name>
    <dbReference type="NCBI Taxonomy" id="914234"/>
    <lineage>
        <taxon>Eukaryota</taxon>
        <taxon>Fungi</taxon>
        <taxon>Dikarya</taxon>
        <taxon>Basidiomycota</taxon>
        <taxon>Agaricomycotina</taxon>
        <taxon>Agaricomycetes</taxon>
        <taxon>Polyporales</taxon>
        <taxon>Gelatoporiaceae</taxon>
        <taxon>Gelatoporia</taxon>
    </lineage>
</organism>
<proteinExistence type="predicted"/>
<gene>
    <name evidence="2" type="ORF">CERSUDRAFT_114810</name>
</gene>
<sequence length="154" mass="16768">MARRHGHRQMDRSRRGYTRACVLVPSLTAQTSHRFGVGPTAVCTADAGVFSSLYSVRLTTRLWYGQCGVGSAAAAPYGCCGYHQDQRKLSPSQADARGGTQSRYRHSECRHGALGHRLETMNRRKGSAQFEANSVEGGRKPSLGRSTWTPEGPG</sequence>
<evidence type="ECO:0000256" key="1">
    <source>
        <dbReference type="SAM" id="MobiDB-lite"/>
    </source>
</evidence>
<evidence type="ECO:0000313" key="3">
    <source>
        <dbReference type="Proteomes" id="UP000016930"/>
    </source>
</evidence>
<name>M2QIP4_CERS8</name>
<feature type="compositionally biased region" description="Polar residues" evidence="1">
    <location>
        <begin position="144"/>
        <end position="154"/>
    </location>
</feature>
<evidence type="ECO:0000313" key="2">
    <source>
        <dbReference type="EMBL" id="EMD36898.1"/>
    </source>
</evidence>
<feature type="region of interest" description="Disordered" evidence="1">
    <location>
        <begin position="88"/>
        <end position="107"/>
    </location>
</feature>
<keyword evidence="3" id="KW-1185">Reference proteome</keyword>
<protein>
    <submittedName>
        <fullName evidence="2">Uncharacterized protein</fullName>
    </submittedName>
</protein>
<feature type="compositionally biased region" description="Basic and acidic residues" evidence="1">
    <location>
        <begin position="113"/>
        <end position="122"/>
    </location>
</feature>
<reference evidence="2 3" key="1">
    <citation type="journal article" date="2012" name="Proc. Natl. Acad. Sci. U.S.A.">
        <title>Comparative genomics of Ceriporiopsis subvermispora and Phanerochaete chrysosporium provide insight into selective ligninolysis.</title>
        <authorList>
            <person name="Fernandez-Fueyo E."/>
            <person name="Ruiz-Duenas F.J."/>
            <person name="Ferreira P."/>
            <person name="Floudas D."/>
            <person name="Hibbett D.S."/>
            <person name="Canessa P."/>
            <person name="Larrondo L.F."/>
            <person name="James T.Y."/>
            <person name="Seelenfreund D."/>
            <person name="Lobos S."/>
            <person name="Polanco R."/>
            <person name="Tello M."/>
            <person name="Honda Y."/>
            <person name="Watanabe T."/>
            <person name="Watanabe T."/>
            <person name="Ryu J.S."/>
            <person name="Kubicek C.P."/>
            <person name="Schmoll M."/>
            <person name="Gaskell J."/>
            <person name="Hammel K.E."/>
            <person name="St John F.J."/>
            <person name="Vanden Wymelenberg A."/>
            <person name="Sabat G."/>
            <person name="Splinter BonDurant S."/>
            <person name="Syed K."/>
            <person name="Yadav J.S."/>
            <person name="Doddapaneni H."/>
            <person name="Subramanian V."/>
            <person name="Lavin J.L."/>
            <person name="Oguiza J.A."/>
            <person name="Perez G."/>
            <person name="Pisabarro A.G."/>
            <person name="Ramirez L."/>
            <person name="Santoyo F."/>
            <person name="Master E."/>
            <person name="Coutinho P.M."/>
            <person name="Henrissat B."/>
            <person name="Lombard V."/>
            <person name="Magnuson J.K."/>
            <person name="Kuees U."/>
            <person name="Hori C."/>
            <person name="Igarashi K."/>
            <person name="Samejima M."/>
            <person name="Held B.W."/>
            <person name="Barry K.W."/>
            <person name="LaButti K.M."/>
            <person name="Lapidus A."/>
            <person name="Lindquist E.A."/>
            <person name="Lucas S.M."/>
            <person name="Riley R."/>
            <person name="Salamov A.A."/>
            <person name="Hoffmeister D."/>
            <person name="Schwenk D."/>
            <person name="Hadar Y."/>
            <person name="Yarden O."/>
            <person name="de Vries R.P."/>
            <person name="Wiebenga A."/>
            <person name="Stenlid J."/>
            <person name="Eastwood D."/>
            <person name="Grigoriev I.V."/>
            <person name="Berka R.M."/>
            <person name="Blanchette R.A."/>
            <person name="Kersten P."/>
            <person name="Martinez A.T."/>
            <person name="Vicuna R."/>
            <person name="Cullen D."/>
        </authorList>
    </citation>
    <scope>NUCLEOTIDE SEQUENCE [LARGE SCALE GENOMIC DNA]</scope>
    <source>
        <strain evidence="2 3">B</strain>
    </source>
</reference>
<dbReference type="EMBL" id="KB445797">
    <property type="protein sequence ID" value="EMD36898.1"/>
    <property type="molecule type" value="Genomic_DNA"/>
</dbReference>
<feature type="region of interest" description="Disordered" evidence="1">
    <location>
        <begin position="113"/>
        <end position="154"/>
    </location>
</feature>
<accession>M2QIP4</accession>
<dbReference type="AlphaFoldDB" id="M2QIP4"/>
<dbReference type="HOGENOM" id="CLU_1704006_0_0_1"/>
<dbReference type="Proteomes" id="UP000016930">
    <property type="component" value="Unassembled WGS sequence"/>
</dbReference>